<dbReference type="PROSITE" id="PS50969">
    <property type="entry name" value="FCP1"/>
    <property type="match status" value="1"/>
</dbReference>
<dbReference type="InterPro" id="IPR004274">
    <property type="entry name" value="FCP1_dom"/>
</dbReference>
<evidence type="ECO:0000313" key="2">
    <source>
        <dbReference type="EMBL" id="CAJ1398799.1"/>
    </source>
</evidence>
<dbReference type="InterPro" id="IPR011948">
    <property type="entry name" value="Dullard_phosphatase"/>
</dbReference>
<sequence>MEFEGSEPAMGVAMRTPDWSQLDDNLRAAWRFLAFECTEEPVQEGPPLLPPREVGLTVVLDLDETLSHCRLEQLEKKPDFCVQFEESKATGYVYVRPFAQLFLQVAARLFEVVVFTASSQGYADQVLDQLDPDRRCISARLYRQHCVERGGAFLKDLRRLGRPMERVVLVDNSPVSLALCLDNGIVVSSWTAENRVDRELLELLLLLQQCVQQASVAQFLVERYGLRYMVDMLRQQPELIGAEFG</sequence>
<dbReference type="InterPro" id="IPR050365">
    <property type="entry name" value="TIM50"/>
</dbReference>
<evidence type="ECO:0000313" key="3">
    <source>
        <dbReference type="Proteomes" id="UP001178507"/>
    </source>
</evidence>
<dbReference type="SUPFAM" id="SSF56784">
    <property type="entry name" value="HAD-like"/>
    <property type="match status" value="1"/>
</dbReference>
<comment type="caution">
    <text evidence="2">The sequence shown here is derived from an EMBL/GenBank/DDBJ whole genome shotgun (WGS) entry which is preliminary data.</text>
</comment>
<name>A0AA36J5C4_9DINO</name>
<accession>A0AA36J5C4</accession>
<protein>
    <recommendedName>
        <fullName evidence="1">FCP1 homology domain-containing protein</fullName>
    </recommendedName>
</protein>
<dbReference type="Gene3D" id="3.40.50.1000">
    <property type="entry name" value="HAD superfamily/HAD-like"/>
    <property type="match status" value="1"/>
</dbReference>
<reference evidence="2" key="1">
    <citation type="submission" date="2023-08" db="EMBL/GenBank/DDBJ databases">
        <authorList>
            <person name="Chen Y."/>
            <person name="Shah S."/>
            <person name="Dougan E. K."/>
            <person name="Thang M."/>
            <person name="Chan C."/>
        </authorList>
    </citation>
    <scope>NUCLEOTIDE SEQUENCE</scope>
</reference>
<dbReference type="NCBIfam" id="TIGR02251">
    <property type="entry name" value="HIF-SF_euk"/>
    <property type="match status" value="1"/>
</dbReference>
<evidence type="ECO:0000259" key="1">
    <source>
        <dbReference type="PROSITE" id="PS50969"/>
    </source>
</evidence>
<dbReference type="InterPro" id="IPR036412">
    <property type="entry name" value="HAD-like_sf"/>
</dbReference>
<dbReference type="EMBL" id="CAUJNA010003309">
    <property type="protein sequence ID" value="CAJ1398799.1"/>
    <property type="molecule type" value="Genomic_DNA"/>
</dbReference>
<dbReference type="SMART" id="SM00577">
    <property type="entry name" value="CPDc"/>
    <property type="match status" value="1"/>
</dbReference>
<gene>
    <name evidence="2" type="ORF">EVOR1521_LOCUS22468</name>
</gene>
<proteinExistence type="predicted"/>
<dbReference type="PANTHER" id="PTHR12210">
    <property type="entry name" value="DULLARD PROTEIN PHOSPHATASE"/>
    <property type="match status" value="1"/>
</dbReference>
<dbReference type="Proteomes" id="UP001178507">
    <property type="component" value="Unassembled WGS sequence"/>
</dbReference>
<dbReference type="FunFam" id="3.40.50.1000:FF:000093">
    <property type="entry name" value="NLI interacting factor-like phosphatase family protein"/>
    <property type="match status" value="1"/>
</dbReference>
<dbReference type="AlphaFoldDB" id="A0AA36J5C4"/>
<keyword evidence="3" id="KW-1185">Reference proteome</keyword>
<dbReference type="GO" id="GO:0016791">
    <property type="term" value="F:phosphatase activity"/>
    <property type="evidence" value="ECO:0007669"/>
    <property type="project" value="InterPro"/>
</dbReference>
<organism evidence="2 3">
    <name type="scientific">Effrenium voratum</name>
    <dbReference type="NCBI Taxonomy" id="2562239"/>
    <lineage>
        <taxon>Eukaryota</taxon>
        <taxon>Sar</taxon>
        <taxon>Alveolata</taxon>
        <taxon>Dinophyceae</taxon>
        <taxon>Suessiales</taxon>
        <taxon>Symbiodiniaceae</taxon>
        <taxon>Effrenium</taxon>
    </lineage>
</organism>
<feature type="domain" description="FCP1 homology" evidence="1">
    <location>
        <begin position="51"/>
        <end position="210"/>
    </location>
</feature>
<dbReference type="InterPro" id="IPR023214">
    <property type="entry name" value="HAD_sf"/>
</dbReference>
<dbReference type="CDD" id="cd07521">
    <property type="entry name" value="HAD_FCP1-like"/>
    <property type="match status" value="1"/>
</dbReference>
<dbReference type="Pfam" id="PF03031">
    <property type="entry name" value="NIF"/>
    <property type="match status" value="1"/>
</dbReference>